<name>A0ABS7K6R6_9BACI</name>
<comment type="caution">
    <text evidence="4">The sequence shown here is derived from an EMBL/GenBank/DDBJ whole genome shotgun (WGS) entry which is preliminary data.</text>
</comment>
<comment type="pathway">
    <text evidence="1">Cell wall biogenesis; peptidoglycan biosynthesis.</text>
</comment>
<dbReference type="EMBL" id="JACWFH010000017">
    <property type="protein sequence ID" value="MBY0097952.1"/>
    <property type="molecule type" value="Genomic_DNA"/>
</dbReference>
<evidence type="ECO:0000256" key="1">
    <source>
        <dbReference type="PROSITE-ProRule" id="PRU01373"/>
    </source>
</evidence>
<dbReference type="InterPro" id="IPR003646">
    <property type="entry name" value="SH3-like_bac-type"/>
</dbReference>
<dbReference type="PANTHER" id="PTHR38589">
    <property type="entry name" value="BLR0621 PROTEIN"/>
    <property type="match status" value="1"/>
</dbReference>
<feature type="domain" description="SH3b" evidence="2">
    <location>
        <begin position="89"/>
        <end position="151"/>
    </location>
</feature>
<dbReference type="PANTHER" id="PTHR38589:SF1">
    <property type="entry name" value="BLR0621 PROTEIN"/>
    <property type="match status" value="1"/>
</dbReference>
<dbReference type="InterPro" id="IPR005490">
    <property type="entry name" value="LD_TPept_cat_dom"/>
</dbReference>
<keyword evidence="1" id="KW-0961">Cell wall biogenesis/degradation</keyword>
<feature type="domain" description="SH3b" evidence="2">
    <location>
        <begin position="24"/>
        <end position="86"/>
    </location>
</feature>
<dbReference type="SMART" id="SM00287">
    <property type="entry name" value="SH3b"/>
    <property type="match status" value="2"/>
</dbReference>
<feature type="domain" description="L,D-TPase catalytic" evidence="3">
    <location>
        <begin position="175"/>
        <end position="345"/>
    </location>
</feature>
<feature type="active site" description="Proton donor/acceptor" evidence="1">
    <location>
        <position position="311"/>
    </location>
</feature>
<organism evidence="4 5">
    <name type="scientific">Mesobacillus maritimus</name>
    <dbReference type="NCBI Taxonomy" id="1643336"/>
    <lineage>
        <taxon>Bacteria</taxon>
        <taxon>Bacillati</taxon>
        <taxon>Bacillota</taxon>
        <taxon>Bacilli</taxon>
        <taxon>Bacillales</taxon>
        <taxon>Bacillaceae</taxon>
        <taxon>Mesobacillus</taxon>
    </lineage>
</organism>
<evidence type="ECO:0000259" key="2">
    <source>
        <dbReference type="PROSITE" id="PS51781"/>
    </source>
</evidence>
<evidence type="ECO:0000259" key="3">
    <source>
        <dbReference type="PROSITE" id="PS52029"/>
    </source>
</evidence>
<feature type="active site" description="Nucleophile" evidence="1">
    <location>
        <position position="320"/>
    </location>
</feature>
<reference evidence="4 5" key="1">
    <citation type="submission" date="2020-07" db="EMBL/GenBank/DDBJ databases">
        <title>Fungal Genomes of the International Space Station.</title>
        <authorList>
            <person name="Seuylemezian A."/>
            <person name="Singh N.K."/>
            <person name="Wood J."/>
            <person name="Venkateswaran K."/>
        </authorList>
    </citation>
    <scope>NUCLEOTIDE SEQUENCE [LARGE SCALE GENOMIC DNA]</scope>
    <source>
        <strain evidence="4 5">PL-B2</strain>
    </source>
</reference>
<sequence>MCLILIASLGMSQEIVADPKAEAATTQYKTSATLNLRTGASTKHKAITTIPKGKTVTYVSKSGSWYKVKYGSKTGYASSKYLKKVQATSVTTYYTTSALNMRAGASANHKVITTIPKGKAVTYVSKSDSWYKVKYGSKTGYVSSKYLTSTKPAAPKNYAEGLKTVGNNKQLILVTTNGTSTSNATIQTYEKDSKGKWKLVLSVPGYIGKYGLTSNMSEGGKKSPQGKYSIGQAFGTKTNPGTKLSYRKITSDDVWVDDSTSKLYNTWQSRRKTARQWKSAENMNVPAYKYGFVINYNTKRVPGKGSAIFFHISSSYTLGCTGTSEANVLKIMRWLDPKKNPVIIQTPMKELSKY</sequence>
<evidence type="ECO:0000313" key="4">
    <source>
        <dbReference type="EMBL" id="MBY0097952.1"/>
    </source>
</evidence>
<protein>
    <submittedName>
        <fullName evidence="4">SH3 domain-containing protein</fullName>
    </submittedName>
</protein>
<dbReference type="Gene3D" id="2.30.30.40">
    <property type="entry name" value="SH3 Domains"/>
    <property type="match status" value="2"/>
</dbReference>
<dbReference type="PROSITE" id="PS51781">
    <property type="entry name" value="SH3B"/>
    <property type="match status" value="2"/>
</dbReference>
<keyword evidence="1" id="KW-0133">Cell shape</keyword>
<evidence type="ECO:0000313" key="5">
    <source>
        <dbReference type="Proteomes" id="UP000769780"/>
    </source>
</evidence>
<keyword evidence="5" id="KW-1185">Reference proteome</keyword>
<gene>
    <name evidence="4" type="ORF">H0185_14195</name>
</gene>
<proteinExistence type="predicted"/>
<dbReference type="PROSITE" id="PS52029">
    <property type="entry name" value="LD_TPASE"/>
    <property type="match status" value="1"/>
</dbReference>
<keyword evidence="1" id="KW-0573">Peptidoglycan synthesis</keyword>
<dbReference type="Proteomes" id="UP000769780">
    <property type="component" value="Unassembled WGS sequence"/>
</dbReference>
<dbReference type="Pfam" id="PF08239">
    <property type="entry name" value="SH3_3"/>
    <property type="match status" value="2"/>
</dbReference>
<accession>A0ABS7K6R6</accession>